<keyword evidence="10" id="KW-1185">Reference proteome</keyword>
<dbReference type="PANTHER" id="PTHR13469">
    <property type="entry name" value="HEXAMETHYLENE BISACETAMIDE INDUCIBLE 1"/>
    <property type="match status" value="1"/>
</dbReference>
<evidence type="ECO:0000256" key="4">
    <source>
        <dbReference type="ARBA" id="ARBA00023015"/>
    </source>
</evidence>
<dbReference type="GO" id="GO:0097322">
    <property type="term" value="F:7SK snRNA binding"/>
    <property type="evidence" value="ECO:0007669"/>
    <property type="project" value="TreeGrafter"/>
</dbReference>
<dbReference type="EMBL" id="BGZK01001441">
    <property type="protein sequence ID" value="GBP79982.1"/>
    <property type="molecule type" value="Genomic_DNA"/>
</dbReference>
<evidence type="ECO:0000256" key="6">
    <source>
        <dbReference type="ARBA" id="ARBA00023163"/>
    </source>
</evidence>
<keyword evidence="7" id="KW-0539">Nucleus</keyword>
<feature type="region of interest" description="Disordered" evidence="8">
    <location>
        <begin position="1"/>
        <end position="74"/>
    </location>
</feature>
<dbReference type="Proteomes" id="UP000299102">
    <property type="component" value="Unassembled WGS sequence"/>
</dbReference>
<accession>A0A4C1YYF7</accession>
<evidence type="ECO:0000313" key="9">
    <source>
        <dbReference type="EMBL" id="GBP79982.1"/>
    </source>
</evidence>
<dbReference type="GO" id="GO:0004861">
    <property type="term" value="F:cyclin-dependent protein serine/threonine kinase inhibitor activity"/>
    <property type="evidence" value="ECO:0007669"/>
    <property type="project" value="InterPro"/>
</dbReference>
<organism evidence="9 10">
    <name type="scientific">Eumeta variegata</name>
    <name type="common">Bagworm moth</name>
    <name type="synonym">Eumeta japonica</name>
    <dbReference type="NCBI Taxonomy" id="151549"/>
    <lineage>
        <taxon>Eukaryota</taxon>
        <taxon>Metazoa</taxon>
        <taxon>Ecdysozoa</taxon>
        <taxon>Arthropoda</taxon>
        <taxon>Hexapoda</taxon>
        <taxon>Insecta</taxon>
        <taxon>Pterygota</taxon>
        <taxon>Neoptera</taxon>
        <taxon>Endopterygota</taxon>
        <taxon>Lepidoptera</taxon>
        <taxon>Glossata</taxon>
        <taxon>Ditrysia</taxon>
        <taxon>Tineoidea</taxon>
        <taxon>Psychidae</taxon>
        <taxon>Oiketicinae</taxon>
        <taxon>Eumeta</taxon>
    </lineage>
</organism>
<dbReference type="AlphaFoldDB" id="A0A4C1YYF7"/>
<feature type="compositionally biased region" description="Low complexity" evidence="8">
    <location>
        <begin position="274"/>
        <end position="290"/>
    </location>
</feature>
<keyword evidence="6" id="KW-0804">Transcription</keyword>
<comment type="caution">
    <text evidence="9">The sequence shown here is derived from an EMBL/GenBank/DDBJ whole genome shotgun (WGS) entry which is preliminary data.</text>
</comment>
<feature type="region of interest" description="Disordered" evidence="8">
    <location>
        <begin position="199"/>
        <end position="227"/>
    </location>
</feature>
<evidence type="ECO:0000256" key="3">
    <source>
        <dbReference type="ARBA" id="ARBA00022491"/>
    </source>
</evidence>
<sequence>MEVNNSEENKDGGPTRTLSTEAPPVDECAKDKTGSGSNKRKRRRGKTKRKMVKPFLKFPWQDRRRNDKSKRNNRFRKVVVNKTRAPYNNNQFLMEIHKPEPENNFHIGEMPSARTRDSSFSIDSDENYFYSLPEDEEDFLTKEFSSVYEDAQSERLSNMSKNELIQEYLILESKYENLVKTVKRSDRSKVKYIDEDDYNKTSATDKDTSVTDKDSDGSDKDTTIASGDASMVELPLFQEISKKVKDQEDQIRELKVANDKLRLENEHLRHQRCSSSSADSESDSSTTSFSCSSISQCASPVVPAPQEAIDDNAPVFNDMGMVNNYEQMNGEQPLINDYDLNGLSQSPNM</sequence>
<evidence type="ECO:0000256" key="1">
    <source>
        <dbReference type="ARBA" id="ARBA00004123"/>
    </source>
</evidence>
<dbReference type="PRINTS" id="PR02094">
    <property type="entry name" value="HEXIMFAMILY"/>
</dbReference>
<keyword evidence="5" id="KW-0175">Coiled coil</keyword>
<feature type="compositionally biased region" description="Basic residues" evidence="8">
    <location>
        <begin position="38"/>
        <end position="52"/>
    </location>
</feature>
<dbReference type="GO" id="GO:0000122">
    <property type="term" value="P:negative regulation of transcription by RNA polymerase II"/>
    <property type="evidence" value="ECO:0007669"/>
    <property type="project" value="InterPro"/>
</dbReference>
<dbReference type="STRING" id="151549.A0A4C1YYF7"/>
<keyword evidence="3" id="KW-0678">Repressor</keyword>
<keyword evidence="4" id="KW-0805">Transcription regulation</keyword>
<dbReference type="GO" id="GO:0005737">
    <property type="term" value="C:cytoplasm"/>
    <property type="evidence" value="ECO:0007669"/>
    <property type="project" value="InterPro"/>
</dbReference>
<protein>
    <submittedName>
        <fullName evidence="9">Protein HEXIM1</fullName>
    </submittedName>
</protein>
<dbReference type="GO" id="GO:0005654">
    <property type="term" value="C:nucleoplasm"/>
    <property type="evidence" value="ECO:0007669"/>
    <property type="project" value="TreeGrafter"/>
</dbReference>
<evidence type="ECO:0000256" key="5">
    <source>
        <dbReference type="ARBA" id="ARBA00023054"/>
    </source>
</evidence>
<evidence type="ECO:0000256" key="8">
    <source>
        <dbReference type="SAM" id="MobiDB-lite"/>
    </source>
</evidence>
<dbReference type="Pfam" id="PF15313">
    <property type="entry name" value="HEXIM"/>
    <property type="match status" value="1"/>
</dbReference>
<feature type="region of interest" description="Disordered" evidence="8">
    <location>
        <begin position="268"/>
        <end position="290"/>
    </location>
</feature>
<proteinExistence type="inferred from homology"/>
<comment type="similarity">
    <text evidence="2">Belongs to the HEXIM family.</text>
</comment>
<gene>
    <name evidence="9" type="primary">Hexim1</name>
    <name evidence="9" type="ORF">EVAR_77438_1</name>
</gene>
<evidence type="ECO:0000256" key="7">
    <source>
        <dbReference type="ARBA" id="ARBA00023242"/>
    </source>
</evidence>
<name>A0A4C1YYF7_EUMVA</name>
<reference evidence="9 10" key="1">
    <citation type="journal article" date="2019" name="Commun. Biol.">
        <title>The bagworm genome reveals a unique fibroin gene that provides high tensile strength.</title>
        <authorList>
            <person name="Kono N."/>
            <person name="Nakamura H."/>
            <person name="Ohtoshi R."/>
            <person name="Tomita M."/>
            <person name="Numata K."/>
            <person name="Arakawa K."/>
        </authorList>
    </citation>
    <scope>NUCLEOTIDE SEQUENCE [LARGE SCALE GENOMIC DNA]</scope>
</reference>
<dbReference type="OrthoDB" id="10058500at2759"/>
<dbReference type="InterPro" id="IPR024872">
    <property type="entry name" value="HEXIM"/>
</dbReference>
<dbReference type="Gene3D" id="6.10.250.2910">
    <property type="match status" value="1"/>
</dbReference>
<dbReference type="PANTHER" id="PTHR13469:SF8">
    <property type="entry name" value="HEXIM P-TEFB COMPLEX SUBUNIT 1"/>
    <property type="match status" value="1"/>
</dbReference>
<feature type="compositionally biased region" description="Basic and acidic residues" evidence="8">
    <location>
        <begin position="203"/>
        <end position="222"/>
    </location>
</feature>
<comment type="subcellular location">
    <subcellularLocation>
        <location evidence="1">Nucleus</location>
    </subcellularLocation>
</comment>
<evidence type="ECO:0000313" key="10">
    <source>
        <dbReference type="Proteomes" id="UP000299102"/>
    </source>
</evidence>
<evidence type="ECO:0000256" key="2">
    <source>
        <dbReference type="ARBA" id="ARBA00008409"/>
    </source>
</evidence>